<name>A0A562MG88_9SPHI</name>
<organism evidence="1 2">
    <name type="scientific">Sphingobacterium siyangense</name>
    <dbReference type="NCBI Taxonomy" id="459529"/>
    <lineage>
        <taxon>Bacteria</taxon>
        <taxon>Pseudomonadati</taxon>
        <taxon>Bacteroidota</taxon>
        <taxon>Sphingobacteriia</taxon>
        <taxon>Sphingobacteriales</taxon>
        <taxon>Sphingobacteriaceae</taxon>
        <taxon>Sphingobacterium</taxon>
    </lineage>
</organism>
<dbReference type="OrthoDB" id="9134227at2"/>
<evidence type="ECO:0008006" key="3">
    <source>
        <dbReference type="Google" id="ProtNLM"/>
    </source>
</evidence>
<sequence length="678" mass="77917">MAKKESLNRHANEAVSKYKLLSAYGGPGSLIHTGYGSIIISCIEEWGFLSKINEFYQQSLQLNEEPNKYVKKHAGLAGISISHDERLLRELKETKGTENLLFLTLVPSIEVDDRYRTIEDGRTHLAVNSQFFPRVFFDRRNHLKTYHEWYKLWGTEHDKFFPPKYRQSFQRNDNLVEGSILLKQDNVVLLCKNGHISDFPWSNFLRWRTTLPHDLSNPVDLYNMPGCCDRPDIHIGETAANATGFDGKWIKCNTPGCECSRGVSLKGFMSVKIVCPGHKPWESETGAPANYYGKTEVRRTHPRADTCRREDTRIALTTGNNLYFSRTLTSIFMPPELFTDARELQIRDLDIELQHAINSKQFGVCENIQKQIEALRDNLSTDIQVADDDHRDVRFRHQEYAALANKSVELINISRKDLLVNDVTDNLNELFSPYFHRILRVDRLKITSAQLDFSRVEPYEGSDSDIMNRNIFRSRPEEVLAYPVVENFGEGIFIAFRPEMIETWNTDLDRFGRLFRRRRNRFAAGATAFGEAGNWQLYMVHTFSHLIMRELEFRCGYPTASLSERLFVSNDEETKMYGCLIYTAEGAEGSMGGLISQTREANLNSLFRSALLRATICNSDPLCWKSEGQGLFELNLASCFACGLVSETSCEHRNIYLDRQVLIDPENGFFKDLMPDLK</sequence>
<dbReference type="InterPro" id="IPR047721">
    <property type="entry name" value="DrmB"/>
</dbReference>
<gene>
    <name evidence="1" type="ORF">IQ31_03038</name>
</gene>
<protein>
    <recommendedName>
        <fullName evidence="3">DUF1998 domain-containing protein</fullName>
    </recommendedName>
</protein>
<proteinExistence type="predicted"/>
<reference evidence="1 2" key="1">
    <citation type="journal article" date="2015" name="Stand. Genomic Sci.">
        <title>Genomic Encyclopedia of Bacterial and Archaeal Type Strains, Phase III: the genomes of soil and plant-associated and newly described type strains.</title>
        <authorList>
            <person name="Whitman W.B."/>
            <person name="Woyke T."/>
            <person name="Klenk H.P."/>
            <person name="Zhou Y."/>
            <person name="Lilburn T.G."/>
            <person name="Beck B.J."/>
            <person name="De Vos P."/>
            <person name="Vandamme P."/>
            <person name="Eisen J.A."/>
            <person name="Garrity G."/>
            <person name="Hugenholtz P."/>
            <person name="Kyrpides N.C."/>
        </authorList>
    </citation>
    <scope>NUCLEOTIDE SEQUENCE [LARGE SCALE GENOMIC DNA]</scope>
    <source>
        <strain evidence="1 2">CGMCC 1.6855</strain>
    </source>
</reference>
<dbReference type="Proteomes" id="UP000315908">
    <property type="component" value="Unassembled WGS sequence"/>
</dbReference>
<dbReference type="EMBL" id="VLKR01000015">
    <property type="protein sequence ID" value="TWI18910.1"/>
    <property type="molecule type" value="Genomic_DNA"/>
</dbReference>
<dbReference type="RefSeq" id="WP_145328494.1">
    <property type="nucleotide sequence ID" value="NZ_VLKR01000015.1"/>
</dbReference>
<comment type="caution">
    <text evidence="1">The sequence shown here is derived from an EMBL/GenBank/DDBJ whole genome shotgun (WGS) entry which is preliminary data.</text>
</comment>
<accession>A0A562MG88</accession>
<dbReference type="AlphaFoldDB" id="A0A562MG88"/>
<evidence type="ECO:0000313" key="1">
    <source>
        <dbReference type="EMBL" id="TWI18910.1"/>
    </source>
</evidence>
<evidence type="ECO:0000313" key="2">
    <source>
        <dbReference type="Proteomes" id="UP000315908"/>
    </source>
</evidence>
<dbReference type="NCBIfam" id="NF038324">
    <property type="entry name" value="DrmB_fam"/>
    <property type="match status" value="1"/>
</dbReference>